<feature type="transmembrane region" description="Helical" evidence="9">
    <location>
        <begin position="144"/>
        <end position="167"/>
    </location>
</feature>
<name>A0AAD9V428_ACRCE</name>
<proteinExistence type="inferred from homology"/>
<keyword evidence="12" id="KW-1185">Reference proteome</keyword>
<evidence type="ECO:0000256" key="2">
    <source>
        <dbReference type="ARBA" id="ARBA00022692"/>
    </source>
</evidence>
<feature type="transmembrane region" description="Helical" evidence="9">
    <location>
        <begin position="77"/>
        <end position="93"/>
    </location>
</feature>
<dbReference type="Proteomes" id="UP001249851">
    <property type="component" value="Unassembled WGS sequence"/>
</dbReference>
<evidence type="ECO:0000256" key="8">
    <source>
        <dbReference type="RuleBase" id="RU000688"/>
    </source>
</evidence>
<dbReference type="AlphaFoldDB" id="A0AAD9V428"/>
<keyword evidence="2 8" id="KW-0812">Transmembrane</keyword>
<evidence type="ECO:0000313" key="12">
    <source>
        <dbReference type="Proteomes" id="UP001249851"/>
    </source>
</evidence>
<dbReference type="SUPFAM" id="SSF81321">
    <property type="entry name" value="Family A G protein-coupled receptor-like"/>
    <property type="match status" value="1"/>
</dbReference>
<reference evidence="11" key="1">
    <citation type="journal article" date="2023" name="G3 (Bethesda)">
        <title>Whole genome assembly and annotation of the endangered Caribbean coral Acropora cervicornis.</title>
        <authorList>
            <person name="Selwyn J.D."/>
            <person name="Vollmer S.V."/>
        </authorList>
    </citation>
    <scope>NUCLEOTIDE SEQUENCE</scope>
    <source>
        <strain evidence="11">K2</strain>
    </source>
</reference>
<protein>
    <submittedName>
        <fullName evidence="11">RYamide receptor</fullName>
    </submittedName>
</protein>
<dbReference type="InterPro" id="IPR000276">
    <property type="entry name" value="GPCR_Rhodpsn"/>
</dbReference>
<evidence type="ECO:0000256" key="7">
    <source>
        <dbReference type="ARBA" id="ARBA00023224"/>
    </source>
</evidence>
<dbReference type="EMBL" id="JARQWQ010000038">
    <property type="protein sequence ID" value="KAK2559985.1"/>
    <property type="molecule type" value="Genomic_DNA"/>
</dbReference>
<comment type="subcellular location">
    <subcellularLocation>
        <location evidence="1">Membrane</location>
        <topology evidence="1">Multi-pass membrane protein</topology>
    </subcellularLocation>
</comment>
<comment type="caution">
    <text evidence="11">The sequence shown here is derived from an EMBL/GenBank/DDBJ whole genome shotgun (WGS) entry which is preliminary data.</text>
</comment>
<keyword evidence="5 9" id="KW-0472">Membrane</keyword>
<gene>
    <name evidence="11" type="ORF">P5673_017569</name>
</gene>
<organism evidence="11 12">
    <name type="scientific">Acropora cervicornis</name>
    <name type="common">Staghorn coral</name>
    <dbReference type="NCBI Taxonomy" id="6130"/>
    <lineage>
        <taxon>Eukaryota</taxon>
        <taxon>Metazoa</taxon>
        <taxon>Cnidaria</taxon>
        <taxon>Anthozoa</taxon>
        <taxon>Hexacorallia</taxon>
        <taxon>Scleractinia</taxon>
        <taxon>Astrocoeniina</taxon>
        <taxon>Acroporidae</taxon>
        <taxon>Acropora</taxon>
    </lineage>
</organism>
<evidence type="ECO:0000313" key="11">
    <source>
        <dbReference type="EMBL" id="KAK2559985.1"/>
    </source>
</evidence>
<evidence type="ECO:0000256" key="1">
    <source>
        <dbReference type="ARBA" id="ARBA00004141"/>
    </source>
</evidence>
<sequence length="274" mass="30926">MTPFLSLFISIASIPFLLTGVIGNVLVIRIVHKTPDMHSVTNYLLVNLAVSDLMTILMIWPWIVYTTNDLSSVTSKLLSSVTLTVLAVERYHALLKPLRSRLRLTKEKVKKTIAAIWIFGGLTSLPSVFLNYKESKNFCTVWSQAFFFPFSAIVIYIPSAVFVFCYGNLIKGLYFDKTICSMDAEIQRDRATEKKKLVVTFLLVTVNFLAGYGPMVVVQSLSLTGAIRQNIVNNVEAILFFLFFCSSCLNPVLYAFRSTHFQQGLKRIILCHEP</sequence>
<evidence type="ECO:0000256" key="5">
    <source>
        <dbReference type="ARBA" id="ARBA00023136"/>
    </source>
</evidence>
<feature type="transmembrane region" description="Helical" evidence="9">
    <location>
        <begin position="114"/>
        <end position="132"/>
    </location>
</feature>
<dbReference type="Gene3D" id="1.20.1070.10">
    <property type="entry name" value="Rhodopsin 7-helix transmembrane proteins"/>
    <property type="match status" value="1"/>
</dbReference>
<dbReference type="PROSITE" id="PS00237">
    <property type="entry name" value="G_PROTEIN_RECEP_F1_1"/>
    <property type="match status" value="1"/>
</dbReference>
<dbReference type="PRINTS" id="PR00237">
    <property type="entry name" value="GPCRRHODOPSN"/>
</dbReference>
<dbReference type="PROSITE" id="PS50262">
    <property type="entry name" value="G_PROTEIN_RECEP_F1_2"/>
    <property type="match status" value="1"/>
</dbReference>
<keyword evidence="6 8" id="KW-0675">Receptor</keyword>
<keyword evidence="4 8" id="KW-0297">G-protein coupled receptor</keyword>
<comment type="similarity">
    <text evidence="8">Belongs to the G-protein coupled receptor 1 family.</text>
</comment>
<feature type="transmembrane region" description="Helical" evidence="9">
    <location>
        <begin position="6"/>
        <end position="31"/>
    </location>
</feature>
<dbReference type="InterPro" id="IPR017452">
    <property type="entry name" value="GPCR_Rhodpsn_7TM"/>
</dbReference>
<dbReference type="GO" id="GO:0004930">
    <property type="term" value="F:G protein-coupled receptor activity"/>
    <property type="evidence" value="ECO:0007669"/>
    <property type="project" value="UniProtKB-KW"/>
</dbReference>
<dbReference type="GO" id="GO:0016020">
    <property type="term" value="C:membrane"/>
    <property type="evidence" value="ECO:0007669"/>
    <property type="project" value="UniProtKB-SubCell"/>
</dbReference>
<dbReference type="Pfam" id="PF00001">
    <property type="entry name" value="7tm_1"/>
    <property type="match status" value="1"/>
</dbReference>
<reference evidence="11" key="2">
    <citation type="journal article" date="2023" name="Science">
        <title>Genomic signatures of disease resistance in endangered staghorn corals.</title>
        <authorList>
            <person name="Vollmer S.V."/>
            <person name="Selwyn J.D."/>
            <person name="Despard B.A."/>
            <person name="Roesel C.L."/>
        </authorList>
    </citation>
    <scope>NUCLEOTIDE SEQUENCE</scope>
    <source>
        <strain evidence="11">K2</strain>
    </source>
</reference>
<evidence type="ECO:0000256" key="3">
    <source>
        <dbReference type="ARBA" id="ARBA00022989"/>
    </source>
</evidence>
<evidence type="ECO:0000256" key="9">
    <source>
        <dbReference type="SAM" id="Phobius"/>
    </source>
</evidence>
<evidence type="ECO:0000259" key="10">
    <source>
        <dbReference type="PROSITE" id="PS50262"/>
    </source>
</evidence>
<keyword evidence="3 9" id="KW-1133">Transmembrane helix</keyword>
<dbReference type="CDD" id="cd00637">
    <property type="entry name" value="7tm_classA_rhodopsin-like"/>
    <property type="match status" value="1"/>
</dbReference>
<evidence type="ECO:0000256" key="6">
    <source>
        <dbReference type="ARBA" id="ARBA00023170"/>
    </source>
</evidence>
<keyword evidence="7 8" id="KW-0807">Transducer</keyword>
<dbReference type="PANTHER" id="PTHR24243">
    <property type="entry name" value="G-PROTEIN COUPLED RECEPTOR"/>
    <property type="match status" value="1"/>
</dbReference>
<accession>A0AAD9V428</accession>
<dbReference type="PANTHER" id="PTHR24243:SF208">
    <property type="entry name" value="PYROKININ-1 RECEPTOR"/>
    <property type="match status" value="1"/>
</dbReference>
<evidence type="ECO:0000256" key="4">
    <source>
        <dbReference type="ARBA" id="ARBA00023040"/>
    </source>
</evidence>
<feature type="transmembrane region" description="Helical" evidence="9">
    <location>
        <begin position="43"/>
        <end position="65"/>
    </location>
</feature>
<feature type="transmembrane region" description="Helical" evidence="9">
    <location>
        <begin position="197"/>
        <end position="217"/>
    </location>
</feature>
<feature type="domain" description="G-protein coupled receptors family 1 profile" evidence="10">
    <location>
        <begin position="23"/>
        <end position="254"/>
    </location>
</feature>
<feature type="transmembrane region" description="Helical" evidence="9">
    <location>
        <begin position="237"/>
        <end position="256"/>
    </location>
</feature>